<name>A0A261EWA1_9BIFI</name>
<proteinExistence type="inferred from homology"/>
<comment type="pathway">
    <text evidence="13">Cofactor biosynthesis; pyridoxine 5'-phosphate biosynthesis; pyridoxine 5'-phosphate from D-erythrose 4-phosphate: step 3/5.</text>
</comment>
<dbReference type="RefSeq" id="WP_094691426.1">
    <property type="nucleotide sequence ID" value="NZ_MWWQ01000009.1"/>
</dbReference>
<keyword evidence="8 13" id="KW-0663">Pyridoxal phosphate</keyword>
<feature type="binding site" evidence="13">
    <location>
        <position position="46"/>
    </location>
    <ligand>
        <name>L-glutamate</name>
        <dbReference type="ChEBI" id="CHEBI:29985"/>
    </ligand>
</feature>
<dbReference type="GO" id="GO:0004648">
    <property type="term" value="F:O-phospho-L-serine:2-oxoglutarate aminotransferase activity"/>
    <property type="evidence" value="ECO:0007669"/>
    <property type="project" value="UniProtKB-UniRule"/>
</dbReference>
<keyword evidence="4 13" id="KW-0963">Cytoplasm</keyword>
<dbReference type="InterPro" id="IPR022278">
    <property type="entry name" value="Pser_aminoTfrase"/>
</dbReference>
<dbReference type="GO" id="GO:0005737">
    <property type="term" value="C:cytoplasm"/>
    <property type="evidence" value="ECO:0007669"/>
    <property type="project" value="UniProtKB-SubCell"/>
</dbReference>
<dbReference type="GO" id="GO:0008453">
    <property type="term" value="F:alanine-glyoxylate transaminase activity"/>
    <property type="evidence" value="ECO:0007669"/>
    <property type="project" value="TreeGrafter"/>
</dbReference>
<sequence length="384" mass="41263">MTTTVTIPQNLLPRDGRFGSGPSRIREDQATVLYQSWRSPLGTSHRQDGVKDIVASIRRELAALFNLPEGYEVVLGNGGASQFFDIACACLIERKAAFGVCGSFSEKFAKEAQDAPFLEEPVIFRKDYGEAAVPEFTEGVDAYCWPHNETSTGVMCPVTRVPGSKEAGALTIIDATSCAGALPVDISQTDAYFFSPQKAMGAEGGLWVAILSPAAIARAEAVENSATLDGATRWVPAMLSLTKAIKNSRKNQTLNTPAIATLILMNEQLKWINANGGLDWAVARSRQSSNILYSWANASDYATPFVPEGPARSTCVVTVNLDDDVPASEVLGHLRANGIVDCNGYRALGLNQLRIGVFPSVDPADVEALTHCIDYVVKEMKAQA</sequence>
<evidence type="ECO:0000256" key="1">
    <source>
        <dbReference type="ARBA" id="ARBA00003483"/>
    </source>
</evidence>
<evidence type="ECO:0000256" key="2">
    <source>
        <dbReference type="ARBA" id="ARBA00005099"/>
    </source>
</evidence>
<feature type="binding site" evidence="13">
    <location>
        <position position="104"/>
    </location>
    <ligand>
        <name>pyridoxal 5'-phosphate</name>
        <dbReference type="ChEBI" id="CHEBI:597326"/>
    </ligand>
</feature>
<evidence type="ECO:0000256" key="8">
    <source>
        <dbReference type="ARBA" id="ARBA00022898"/>
    </source>
</evidence>
<evidence type="ECO:0000256" key="13">
    <source>
        <dbReference type="HAMAP-Rule" id="MF_00160"/>
    </source>
</evidence>
<accession>A0A261EWA1</accession>
<feature type="binding site" evidence="13">
    <location>
        <position position="150"/>
    </location>
    <ligand>
        <name>pyridoxal 5'-phosphate</name>
        <dbReference type="ChEBI" id="CHEBI:597326"/>
    </ligand>
</feature>
<comment type="caution">
    <text evidence="13">Lacks conserved residue(s) required for the propagation of feature annotation.</text>
</comment>
<reference evidence="15 16" key="1">
    <citation type="journal article" date="2017" name="BMC Genomics">
        <title>Comparative genomic and phylogenomic analyses of the Bifidobacteriaceae family.</title>
        <authorList>
            <person name="Lugli G.A."/>
            <person name="Milani C."/>
            <person name="Turroni F."/>
            <person name="Duranti S."/>
            <person name="Mancabelli L."/>
            <person name="Mangifesta M."/>
            <person name="Ferrario C."/>
            <person name="Modesto M."/>
            <person name="Mattarelli P."/>
            <person name="Jiri K."/>
            <person name="van Sinderen D."/>
            <person name="Ventura M."/>
        </authorList>
    </citation>
    <scope>NUCLEOTIDE SEQUENCE [LARGE SCALE GENOMIC DNA]</scope>
    <source>
        <strain evidence="15 16">DSM 24744</strain>
    </source>
</reference>
<dbReference type="Proteomes" id="UP000216454">
    <property type="component" value="Unassembled WGS sequence"/>
</dbReference>
<dbReference type="GO" id="GO:0019265">
    <property type="term" value="P:glycine biosynthetic process, by transamination of glyoxylate"/>
    <property type="evidence" value="ECO:0007669"/>
    <property type="project" value="TreeGrafter"/>
</dbReference>
<dbReference type="InterPro" id="IPR015421">
    <property type="entry name" value="PyrdxlP-dep_Trfase_major"/>
</dbReference>
<evidence type="ECO:0000313" key="15">
    <source>
        <dbReference type="EMBL" id="OZG51133.1"/>
    </source>
</evidence>
<keyword evidence="6 13" id="KW-0028">Amino-acid biosynthesis</keyword>
<dbReference type="InterPro" id="IPR006272">
    <property type="entry name" value="Pser_aminoTfrase_mycobac"/>
</dbReference>
<dbReference type="PANTHER" id="PTHR21152:SF40">
    <property type="entry name" value="ALANINE--GLYOXYLATE AMINOTRANSFERASE"/>
    <property type="match status" value="1"/>
</dbReference>
<dbReference type="UniPathway" id="UPA00135">
    <property type="reaction ID" value="UER00197"/>
</dbReference>
<evidence type="ECO:0000256" key="3">
    <source>
        <dbReference type="ARBA" id="ARBA00006904"/>
    </source>
</evidence>
<keyword evidence="7 13" id="KW-0808">Transferase</keyword>
<evidence type="ECO:0000256" key="9">
    <source>
        <dbReference type="ARBA" id="ARBA00023096"/>
    </source>
</evidence>
<comment type="catalytic activity">
    <reaction evidence="12 13">
        <text>O-phospho-L-serine + 2-oxoglutarate = 3-phosphooxypyruvate + L-glutamate</text>
        <dbReference type="Rhea" id="RHEA:14329"/>
        <dbReference type="ChEBI" id="CHEBI:16810"/>
        <dbReference type="ChEBI" id="CHEBI:18110"/>
        <dbReference type="ChEBI" id="CHEBI:29985"/>
        <dbReference type="ChEBI" id="CHEBI:57524"/>
        <dbReference type="EC" id="2.6.1.52"/>
    </reaction>
</comment>
<keyword evidence="10 13" id="KW-0718">Serine biosynthesis</keyword>
<dbReference type="PANTHER" id="PTHR21152">
    <property type="entry name" value="AMINOTRANSFERASE CLASS V"/>
    <property type="match status" value="1"/>
</dbReference>
<feature type="modified residue" description="N6-(pyridoxal phosphate)lysine" evidence="13">
    <location>
        <position position="198"/>
    </location>
</feature>
<comment type="pathway">
    <text evidence="2 13">Amino-acid biosynthesis; L-serine biosynthesis; L-serine from 3-phospho-D-glycerate: step 2/3.</text>
</comment>
<evidence type="ECO:0000259" key="14">
    <source>
        <dbReference type="Pfam" id="PF00266"/>
    </source>
</evidence>
<evidence type="ECO:0000256" key="10">
    <source>
        <dbReference type="ARBA" id="ARBA00023299"/>
    </source>
</evidence>
<comment type="caution">
    <text evidence="15">The sequence shown here is derived from an EMBL/GenBank/DDBJ whole genome shotgun (WGS) entry which is preliminary data.</text>
</comment>
<keyword evidence="16" id="KW-1185">Reference proteome</keyword>
<dbReference type="GO" id="GO:0030170">
    <property type="term" value="F:pyridoxal phosphate binding"/>
    <property type="evidence" value="ECO:0007669"/>
    <property type="project" value="UniProtKB-UniRule"/>
</dbReference>
<dbReference type="GO" id="GO:0004760">
    <property type="term" value="F:L-serine-pyruvate transaminase activity"/>
    <property type="evidence" value="ECO:0007669"/>
    <property type="project" value="TreeGrafter"/>
</dbReference>
<comment type="similarity">
    <text evidence="3 13">Belongs to the class-V pyridoxal-phosphate-dependent aminotransferase family. SerC subfamily.</text>
</comment>
<comment type="catalytic activity">
    <reaction evidence="11 13">
        <text>4-(phosphooxy)-L-threonine + 2-oxoglutarate = (R)-3-hydroxy-2-oxo-4-phosphooxybutanoate + L-glutamate</text>
        <dbReference type="Rhea" id="RHEA:16573"/>
        <dbReference type="ChEBI" id="CHEBI:16810"/>
        <dbReference type="ChEBI" id="CHEBI:29985"/>
        <dbReference type="ChEBI" id="CHEBI:58452"/>
        <dbReference type="ChEBI" id="CHEBI:58538"/>
        <dbReference type="EC" id="2.6.1.52"/>
    </reaction>
</comment>
<dbReference type="GO" id="GO:0008615">
    <property type="term" value="P:pyridoxine biosynthetic process"/>
    <property type="evidence" value="ECO:0007669"/>
    <property type="project" value="UniProtKB-UniRule"/>
</dbReference>
<keyword evidence="5 13" id="KW-0032">Aminotransferase</keyword>
<dbReference type="Pfam" id="PF00266">
    <property type="entry name" value="Aminotran_5"/>
    <property type="match status" value="1"/>
</dbReference>
<evidence type="ECO:0000256" key="5">
    <source>
        <dbReference type="ARBA" id="ARBA00022576"/>
    </source>
</evidence>
<dbReference type="Gene3D" id="3.90.1150.10">
    <property type="entry name" value="Aspartate Aminotransferase, domain 1"/>
    <property type="match status" value="1"/>
</dbReference>
<dbReference type="SUPFAM" id="SSF53383">
    <property type="entry name" value="PLP-dependent transferases"/>
    <property type="match status" value="1"/>
</dbReference>
<evidence type="ECO:0000256" key="6">
    <source>
        <dbReference type="ARBA" id="ARBA00022605"/>
    </source>
</evidence>
<keyword evidence="9 13" id="KW-0664">Pyridoxine biosynthesis</keyword>
<dbReference type="OrthoDB" id="975012at2"/>
<organism evidence="15 16">
    <name type="scientific">Pseudoscardovia suis</name>
    <dbReference type="NCBI Taxonomy" id="987063"/>
    <lineage>
        <taxon>Bacteria</taxon>
        <taxon>Bacillati</taxon>
        <taxon>Actinomycetota</taxon>
        <taxon>Actinomycetes</taxon>
        <taxon>Bifidobacteriales</taxon>
        <taxon>Bifidobacteriaceae</taxon>
        <taxon>Pseudoscardovia</taxon>
    </lineage>
</organism>
<evidence type="ECO:0000256" key="7">
    <source>
        <dbReference type="ARBA" id="ARBA00022679"/>
    </source>
</evidence>
<comment type="cofactor">
    <cofactor evidence="13">
        <name>pyridoxal 5'-phosphate</name>
        <dbReference type="ChEBI" id="CHEBI:597326"/>
    </cofactor>
    <text evidence="13">Binds 1 pyridoxal phosphate per subunit.</text>
</comment>
<protein>
    <recommendedName>
        <fullName evidence="13">Phosphoserine aminotransferase</fullName>
        <ecNumber evidence="13">2.6.1.52</ecNumber>
    </recommendedName>
    <alternativeName>
        <fullName evidence="13">Phosphohydroxythreonine aminotransferase</fullName>
        <shortName evidence="13">PSAT</shortName>
    </alternativeName>
</protein>
<dbReference type="InterPro" id="IPR015422">
    <property type="entry name" value="PyrdxlP-dep_Trfase_small"/>
</dbReference>
<evidence type="ECO:0000256" key="12">
    <source>
        <dbReference type="ARBA" id="ARBA00049007"/>
    </source>
</evidence>
<feature type="binding site" evidence="13">
    <location>
        <begin position="80"/>
        <end position="81"/>
    </location>
    <ligand>
        <name>pyridoxal 5'-phosphate</name>
        <dbReference type="ChEBI" id="CHEBI:597326"/>
    </ligand>
</feature>
<dbReference type="GO" id="GO:0006564">
    <property type="term" value="P:L-serine biosynthetic process"/>
    <property type="evidence" value="ECO:0007669"/>
    <property type="project" value="UniProtKB-UniRule"/>
</dbReference>
<dbReference type="AlphaFoldDB" id="A0A261EWA1"/>
<dbReference type="InterPro" id="IPR015424">
    <property type="entry name" value="PyrdxlP-dep_Trfase"/>
</dbReference>
<dbReference type="NCBIfam" id="TIGR01366">
    <property type="entry name" value="serC_3"/>
    <property type="match status" value="1"/>
</dbReference>
<dbReference type="PIRSF" id="PIRSF000525">
    <property type="entry name" value="SerC"/>
    <property type="match status" value="1"/>
</dbReference>
<feature type="domain" description="Aminotransferase class V" evidence="14">
    <location>
        <begin position="144"/>
        <end position="340"/>
    </location>
</feature>
<dbReference type="EMBL" id="MWWQ01000009">
    <property type="protein sequence ID" value="OZG51133.1"/>
    <property type="molecule type" value="Genomic_DNA"/>
</dbReference>
<feature type="binding site" evidence="13">
    <location>
        <begin position="255"/>
        <end position="256"/>
    </location>
    <ligand>
        <name>pyridoxal 5'-phosphate</name>
        <dbReference type="ChEBI" id="CHEBI:597326"/>
    </ligand>
</feature>
<evidence type="ECO:0000313" key="16">
    <source>
        <dbReference type="Proteomes" id="UP000216454"/>
    </source>
</evidence>
<dbReference type="InterPro" id="IPR000192">
    <property type="entry name" value="Aminotrans_V_dom"/>
</dbReference>
<evidence type="ECO:0000256" key="11">
    <source>
        <dbReference type="ARBA" id="ARBA00047630"/>
    </source>
</evidence>
<comment type="subcellular location">
    <subcellularLocation>
        <location evidence="13">Cytoplasm</location>
    </subcellularLocation>
</comment>
<dbReference type="Gene3D" id="3.40.640.10">
    <property type="entry name" value="Type I PLP-dependent aspartate aminotransferase-like (Major domain)"/>
    <property type="match status" value="1"/>
</dbReference>
<evidence type="ECO:0000256" key="4">
    <source>
        <dbReference type="ARBA" id="ARBA00022490"/>
    </source>
</evidence>
<feature type="binding site" evidence="13">
    <location>
        <position position="174"/>
    </location>
    <ligand>
        <name>pyridoxal 5'-phosphate</name>
        <dbReference type="ChEBI" id="CHEBI:597326"/>
    </ligand>
</feature>
<feature type="binding site" evidence="13">
    <location>
        <position position="197"/>
    </location>
    <ligand>
        <name>pyridoxal 5'-phosphate</name>
        <dbReference type="ChEBI" id="CHEBI:597326"/>
    </ligand>
</feature>
<comment type="function">
    <text evidence="1 13">Catalyzes the reversible conversion of 3-phosphohydroxypyruvate to phosphoserine and of 3-hydroxy-2-oxo-4-phosphonooxybutanoate to phosphohydroxythreonine.</text>
</comment>
<gene>
    <name evidence="13" type="primary">serC</name>
    <name evidence="15" type="ORF">PSSU_1070</name>
</gene>
<dbReference type="EC" id="2.6.1.52" evidence="13"/>
<dbReference type="UniPathway" id="UPA00244">
    <property type="reaction ID" value="UER00311"/>
</dbReference>
<comment type="subunit">
    <text evidence="13">Homodimer.</text>
</comment>
<dbReference type="HAMAP" id="MF_00160">
    <property type="entry name" value="SerC_aminotrans_5"/>
    <property type="match status" value="1"/>
</dbReference>